<dbReference type="Pfam" id="PF03871">
    <property type="entry name" value="RNA_pol_Rpb5_N"/>
    <property type="match status" value="1"/>
</dbReference>
<proteinExistence type="predicted"/>
<gene>
    <name evidence="3" type="ORF">CJ030_MR0G020145</name>
</gene>
<protein>
    <recommendedName>
        <fullName evidence="2">RNA polymerase Rpb5 N-terminal domain-containing protein</fullName>
    </recommendedName>
</protein>
<feature type="domain" description="RNA polymerase Rpb5 N-terminal" evidence="2">
    <location>
        <begin position="7"/>
        <end position="40"/>
    </location>
</feature>
<dbReference type="SUPFAM" id="SSF53036">
    <property type="entry name" value="Eukaryotic RPB5 N-terminal domain"/>
    <property type="match status" value="1"/>
</dbReference>
<dbReference type="AlphaFoldDB" id="A0A6A1UIF5"/>
<dbReference type="GO" id="GO:0006351">
    <property type="term" value="P:DNA-templated transcription"/>
    <property type="evidence" value="ECO:0007669"/>
    <property type="project" value="InterPro"/>
</dbReference>
<feature type="compositionally biased region" description="Pro residues" evidence="1">
    <location>
        <begin position="51"/>
        <end position="64"/>
    </location>
</feature>
<dbReference type="Proteomes" id="UP000516437">
    <property type="component" value="Unassembled WGS sequence"/>
</dbReference>
<dbReference type="OrthoDB" id="248779at2759"/>
<dbReference type="InterPro" id="IPR005571">
    <property type="entry name" value="RNA_pol_Rpb5_N"/>
</dbReference>
<evidence type="ECO:0000313" key="4">
    <source>
        <dbReference type="Proteomes" id="UP000516437"/>
    </source>
</evidence>
<reference evidence="3 4" key="1">
    <citation type="journal article" date="2019" name="Plant Biotechnol. J.">
        <title>The red bayberry genome and genetic basis of sex determination.</title>
        <authorList>
            <person name="Jia H.M."/>
            <person name="Jia H.J."/>
            <person name="Cai Q.L."/>
            <person name="Wang Y."/>
            <person name="Zhao H.B."/>
            <person name="Yang W.F."/>
            <person name="Wang G.Y."/>
            <person name="Li Y.H."/>
            <person name="Zhan D.L."/>
            <person name="Shen Y.T."/>
            <person name="Niu Q.F."/>
            <person name="Chang L."/>
            <person name="Qiu J."/>
            <person name="Zhao L."/>
            <person name="Xie H.B."/>
            <person name="Fu W.Y."/>
            <person name="Jin J."/>
            <person name="Li X.W."/>
            <person name="Jiao Y."/>
            <person name="Zhou C.C."/>
            <person name="Tu T."/>
            <person name="Chai C.Y."/>
            <person name="Gao J.L."/>
            <person name="Fan L.J."/>
            <person name="van de Weg E."/>
            <person name="Wang J.Y."/>
            <person name="Gao Z.S."/>
        </authorList>
    </citation>
    <scope>NUCLEOTIDE SEQUENCE [LARGE SCALE GENOMIC DNA]</scope>
    <source>
        <tissue evidence="3">Leaves</tissue>
    </source>
</reference>
<accession>A0A6A1UIF5</accession>
<dbReference type="EMBL" id="RXIC02000448">
    <property type="protein sequence ID" value="KAB1199577.1"/>
    <property type="molecule type" value="Genomic_DNA"/>
</dbReference>
<sequence length="102" mass="11993">MNEGSVESYRSFLSRRTVLEMLRDRGYDVPDSELTRSLPSLPFRVRRQPRPRLPPHFPLSPLQPPQKGMRHSLCMLIYRWATNFFFSVDRGFVVICLFSSFA</sequence>
<evidence type="ECO:0000313" key="3">
    <source>
        <dbReference type="EMBL" id="KAB1199577.1"/>
    </source>
</evidence>
<dbReference type="Gene3D" id="3.40.1340.10">
    <property type="entry name" value="RNA polymerase, Rpb5, N-terminal domain"/>
    <property type="match status" value="1"/>
</dbReference>
<comment type="caution">
    <text evidence="3">The sequence shown here is derived from an EMBL/GenBank/DDBJ whole genome shotgun (WGS) entry which is preliminary data.</text>
</comment>
<dbReference type="GO" id="GO:0003677">
    <property type="term" value="F:DNA binding"/>
    <property type="evidence" value="ECO:0007669"/>
    <property type="project" value="InterPro"/>
</dbReference>
<organism evidence="3 4">
    <name type="scientific">Morella rubra</name>
    <name type="common">Chinese bayberry</name>
    <dbReference type="NCBI Taxonomy" id="262757"/>
    <lineage>
        <taxon>Eukaryota</taxon>
        <taxon>Viridiplantae</taxon>
        <taxon>Streptophyta</taxon>
        <taxon>Embryophyta</taxon>
        <taxon>Tracheophyta</taxon>
        <taxon>Spermatophyta</taxon>
        <taxon>Magnoliopsida</taxon>
        <taxon>eudicotyledons</taxon>
        <taxon>Gunneridae</taxon>
        <taxon>Pentapetalae</taxon>
        <taxon>rosids</taxon>
        <taxon>fabids</taxon>
        <taxon>Fagales</taxon>
        <taxon>Myricaceae</taxon>
        <taxon>Morella</taxon>
    </lineage>
</organism>
<evidence type="ECO:0000259" key="2">
    <source>
        <dbReference type="Pfam" id="PF03871"/>
    </source>
</evidence>
<evidence type="ECO:0000256" key="1">
    <source>
        <dbReference type="SAM" id="MobiDB-lite"/>
    </source>
</evidence>
<name>A0A6A1UIF5_9ROSI</name>
<keyword evidence="4" id="KW-1185">Reference proteome</keyword>
<dbReference type="GO" id="GO:0003899">
    <property type="term" value="F:DNA-directed RNA polymerase activity"/>
    <property type="evidence" value="ECO:0007669"/>
    <property type="project" value="InterPro"/>
</dbReference>
<feature type="region of interest" description="Disordered" evidence="1">
    <location>
        <begin position="47"/>
        <end position="66"/>
    </location>
</feature>
<dbReference type="InterPro" id="IPR036710">
    <property type="entry name" value="RNA_pol_Rpb5_N_sf"/>
</dbReference>